<sequence>MEVDSHKGVSPASCLTVREGVSLFIERNTLAKADSQPGDVRPAAADFDLEALASKIAEIVEQKLTIFKNKLNFTPGEAYSAPQTIPEDDTGKKSTQLPQPPRRSPSSALTLKRANKEESKKKKKKKKIKRILPSSSAIEAASHTPTENEGSWAANKISVHVHPRKGDGKAAGKKVKSKRKERVPLPKSPRMSAVVITIPPGCNKTYCEVMTRARERIHLEDIGIDQVRPRRVKTGGLLLELTSPDREKKADRLAYCLKKVLHKIGVQVYRPMKRVELRVRDLEESVEPWEVEFEISEQGRCSAGIR</sequence>
<gene>
    <name evidence="2" type="ORF">XYLVIOL_LOCUS2646</name>
</gene>
<organism evidence="2 3">
    <name type="scientific">Xylocopa violacea</name>
    <name type="common">Violet carpenter bee</name>
    <name type="synonym">Apis violacea</name>
    <dbReference type="NCBI Taxonomy" id="135666"/>
    <lineage>
        <taxon>Eukaryota</taxon>
        <taxon>Metazoa</taxon>
        <taxon>Ecdysozoa</taxon>
        <taxon>Arthropoda</taxon>
        <taxon>Hexapoda</taxon>
        <taxon>Insecta</taxon>
        <taxon>Pterygota</taxon>
        <taxon>Neoptera</taxon>
        <taxon>Endopterygota</taxon>
        <taxon>Hymenoptera</taxon>
        <taxon>Apocrita</taxon>
        <taxon>Aculeata</taxon>
        <taxon>Apoidea</taxon>
        <taxon>Anthophila</taxon>
        <taxon>Apidae</taxon>
        <taxon>Xylocopa</taxon>
        <taxon>Xylocopa</taxon>
    </lineage>
</organism>
<name>A0ABP1NC86_XYLVO</name>
<protein>
    <submittedName>
        <fullName evidence="2">Uncharacterized protein</fullName>
    </submittedName>
</protein>
<feature type="compositionally biased region" description="Polar residues" evidence="1">
    <location>
        <begin position="133"/>
        <end position="149"/>
    </location>
</feature>
<comment type="caution">
    <text evidence="2">The sequence shown here is derived from an EMBL/GenBank/DDBJ whole genome shotgun (WGS) entry which is preliminary data.</text>
</comment>
<dbReference type="EMBL" id="CAXAJV020001288">
    <property type="protein sequence ID" value="CAL7937353.1"/>
    <property type="molecule type" value="Genomic_DNA"/>
</dbReference>
<evidence type="ECO:0000256" key="1">
    <source>
        <dbReference type="SAM" id="MobiDB-lite"/>
    </source>
</evidence>
<evidence type="ECO:0000313" key="2">
    <source>
        <dbReference type="EMBL" id="CAL7937353.1"/>
    </source>
</evidence>
<proteinExistence type="predicted"/>
<accession>A0ABP1NC86</accession>
<feature type="compositionally biased region" description="Basic residues" evidence="1">
    <location>
        <begin position="121"/>
        <end position="130"/>
    </location>
</feature>
<feature type="region of interest" description="Disordered" evidence="1">
    <location>
        <begin position="78"/>
        <end position="188"/>
    </location>
</feature>
<keyword evidence="3" id="KW-1185">Reference proteome</keyword>
<dbReference type="Proteomes" id="UP001642520">
    <property type="component" value="Unassembled WGS sequence"/>
</dbReference>
<evidence type="ECO:0000313" key="3">
    <source>
        <dbReference type="Proteomes" id="UP001642520"/>
    </source>
</evidence>
<reference evidence="2 3" key="1">
    <citation type="submission" date="2024-08" db="EMBL/GenBank/DDBJ databases">
        <authorList>
            <person name="Will J Nash"/>
            <person name="Angela Man"/>
            <person name="Seanna McTaggart"/>
            <person name="Kendall Baker"/>
            <person name="Tom Barker"/>
            <person name="Leah Catchpole"/>
            <person name="Alex Durrant"/>
            <person name="Karim Gharbi"/>
            <person name="Naomi Irish"/>
            <person name="Gemy Kaithakottil"/>
            <person name="Debby Ku"/>
            <person name="Aaliyah Providence"/>
            <person name="Felix Shaw"/>
            <person name="David Swarbreck"/>
            <person name="Chris Watkins"/>
            <person name="Ann M. McCartney"/>
            <person name="Giulio Formenti"/>
            <person name="Alice Mouton"/>
            <person name="Noel Vella"/>
            <person name="Bjorn M von Reumont"/>
            <person name="Adriana Vella"/>
            <person name="Wilfried Haerty"/>
        </authorList>
    </citation>
    <scope>NUCLEOTIDE SEQUENCE [LARGE SCALE GENOMIC DNA]</scope>
</reference>
<feature type="compositionally biased region" description="Basic residues" evidence="1">
    <location>
        <begin position="171"/>
        <end position="181"/>
    </location>
</feature>